<name>A0A314YVX3_PRUYE</name>
<evidence type="ECO:0000313" key="2">
    <source>
        <dbReference type="Proteomes" id="UP000250321"/>
    </source>
</evidence>
<keyword evidence="2" id="KW-1185">Reference proteome</keyword>
<proteinExistence type="predicted"/>
<dbReference type="AlphaFoldDB" id="A0A314YVX3"/>
<reference evidence="1 2" key="1">
    <citation type="submission" date="2018-02" db="EMBL/GenBank/DDBJ databases">
        <title>Draft genome of wild Prunus yedoensis var. nudiflora.</title>
        <authorList>
            <person name="Baek S."/>
            <person name="Kim J.-H."/>
            <person name="Choi K."/>
            <person name="Kim G.-B."/>
            <person name="Cho A."/>
            <person name="Jang H."/>
            <person name="Shin C.-H."/>
            <person name="Yu H.-J."/>
            <person name="Mun J.-H."/>
        </authorList>
    </citation>
    <scope>NUCLEOTIDE SEQUENCE [LARGE SCALE GENOMIC DNA]</scope>
    <source>
        <strain evidence="2">cv. Jeju island</strain>
        <tissue evidence="1">Leaf</tissue>
    </source>
</reference>
<dbReference type="STRING" id="2094558.A0A314YVX3"/>
<accession>A0A314YVX3</accession>
<dbReference type="EMBL" id="PJQY01000356">
    <property type="protein sequence ID" value="PQQ12395.1"/>
    <property type="molecule type" value="Genomic_DNA"/>
</dbReference>
<protein>
    <submittedName>
        <fullName evidence="1">Uncharacterized protein</fullName>
    </submittedName>
</protein>
<dbReference type="PANTHER" id="PTHR31280:SF4">
    <property type="entry name" value="ELONGATION FACTOR TS (DUF810)"/>
    <property type="match status" value="1"/>
</dbReference>
<dbReference type="Proteomes" id="UP000250321">
    <property type="component" value="Unassembled WGS sequence"/>
</dbReference>
<dbReference type="OrthoDB" id="1744366at2759"/>
<dbReference type="InterPro" id="IPR008528">
    <property type="entry name" value="unc-13_homologue"/>
</dbReference>
<comment type="caution">
    <text evidence="1">The sequence shown here is derived from an EMBL/GenBank/DDBJ whole genome shotgun (WGS) entry which is preliminary data.</text>
</comment>
<sequence>MKKALGLKLLGLLSKKSLGSGGSRSRLENPKRVMTVGELMRIQMGICDAMDSRVRRALLRISAAQVGRQIESVVVPLEKLKSSDFTDQQEYDACKMK</sequence>
<organism evidence="1 2">
    <name type="scientific">Prunus yedoensis var. nudiflora</name>
    <dbReference type="NCBI Taxonomy" id="2094558"/>
    <lineage>
        <taxon>Eukaryota</taxon>
        <taxon>Viridiplantae</taxon>
        <taxon>Streptophyta</taxon>
        <taxon>Embryophyta</taxon>
        <taxon>Tracheophyta</taxon>
        <taxon>Spermatophyta</taxon>
        <taxon>Magnoliopsida</taxon>
        <taxon>eudicotyledons</taxon>
        <taxon>Gunneridae</taxon>
        <taxon>Pentapetalae</taxon>
        <taxon>rosids</taxon>
        <taxon>fabids</taxon>
        <taxon>Rosales</taxon>
        <taxon>Rosaceae</taxon>
        <taxon>Amygdaloideae</taxon>
        <taxon>Amygdaleae</taxon>
        <taxon>Prunus</taxon>
    </lineage>
</organism>
<dbReference type="PANTHER" id="PTHR31280">
    <property type="entry name" value="PROTEIN UNC-13 HOMOLOG"/>
    <property type="match status" value="1"/>
</dbReference>
<gene>
    <name evidence="1" type="ORF">Pyn_35236</name>
</gene>
<evidence type="ECO:0000313" key="1">
    <source>
        <dbReference type="EMBL" id="PQQ12395.1"/>
    </source>
</evidence>